<sequence length="152" mass="17493">METVVDEIRSAVAILSLPQDAMRLLPGNQSLEVFNAALNRFVSGGDHAWWWESFREPGVFVQFRNGDGWKYLPHIAPNENEKIWFVAEESALPHYPVFETTPRIASEVISQCYAFEYYLIARDLSWLICETHHDVVFAIGPLVEQRLRENAV</sequence>
<proteinExistence type="predicted"/>
<name>A0ABU9YY27_9RHOO</name>
<dbReference type="InterPro" id="IPR046644">
    <property type="entry name" value="DUF6756"/>
</dbReference>
<protein>
    <submittedName>
        <fullName evidence="1">DUF6756 family protein</fullName>
    </submittedName>
</protein>
<gene>
    <name evidence="1" type="ORF">ABDB84_08895</name>
</gene>
<dbReference type="EMBL" id="JBDIVE010000003">
    <property type="protein sequence ID" value="MEN3068592.1"/>
    <property type="molecule type" value="Genomic_DNA"/>
</dbReference>
<evidence type="ECO:0000313" key="2">
    <source>
        <dbReference type="Proteomes" id="UP001410394"/>
    </source>
</evidence>
<reference evidence="1 2" key="1">
    <citation type="journal article" date="2018" name="Int. J. Syst. Evol. Microbiol.">
        <title>Uliginosibacterium sediminicola sp. nov., isolated from freshwater sediment.</title>
        <authorList>
            <person name="Hwang W.M."/>
            <person name="Kim S.M."/>
            <person name="Kang K."/>
            <person name="Ahn T.Y."/>
        </authorList>
    </citation>
    <scope>NUCLEOTIDE SEQUENCE [LARGE SCALE GENOMIC DNA]</scope>
    <source>
        <strain evidence="1 2">M1-21</strain>
    </source>
</reference>
<dbReference type="Proteomes" id="UP001410394">
    <property type="component" value="Unassembled WGS sequence"/>
</dbReference>
<comment type="caution">
    <text evidence="1">The sequence shown here is derived from an EMBL/GenBank/DDBJ whole genome shotgun (WGS) entry which is preliminary data.</text>
</comment>
<keyword evidence="2" id="KW-1185">Reference proteome</keyword>
<dbReference type="RefSeq" id="WP_345919356.1">
    <property type="nucleotide sequence ID" value="NZ_JBDIVE010000003.1"/>
</dbReference>
<evidence type="ECO:0000313" key="1">
    <source>
        <dbReference type="EMBL" id="MEN3068592.1"/>
    </source>
</evidence>
<organism evidence="1 2">
    <name type="scientific">Uliginosibacterium sediminicola</name>
    <dbReference type="NCBI Taxonomy" id="2024550"/>
    <lineage>
        <taxon>Bacteria</taxon>
        <taxon>Pseudomonadati</taxon>
        <taxon>Pseudomonadota</taxon>
        <taxon>Betaproteobacteria</taxon>
        <taxon>Rhodocyclales</taxon>
        <taxon>Zoogloeaceae</taxon>
        <taxon>Uliginosibacterium</taxon>
    </lineage>
</organism>
<dbReference type="Pfam" id="PF20541">
    <property type="entry name" value="DUF6756"/>
    <property type="match status" value="1"/>
</dbReference>
<accession>A0ABU9YY27</accession>